<dbReference type="SUPFAM" id="SSF101898">
    <property type="entry name" value="NHL repeat"/>
    <property type="match status" value="1"/>
</dbReference>
<sequence>MDLIETLKSLWSWLIHNKKGLRSVNFPNSSSNLPDAADIFHSQAFLNQPNVEEEFSTNCQPLWRMRVWKNCIFVSGDNNSIKRIDPATHICKDEKETISGNSPDDFDVTDSGRFIYVDWQERSICRLLGNSTTEEILKLRGWKPWGICSSISGDILVAMRSDDTKQARVVGFREAKKTREYKLDQKGHPLYDSPAFVAENRNQDVCVSDVHHNRVTVVDVNGTFKFHYHGKQAAAMYPTFYPKGIATNSQANILIADQENNCVHILDPIGQLVSFISTGCSLMEPYCLCVGREDELYVGEYHQGKVKKIRYLQ</sequence>
<evidence type="ECO:0000313" key="2">
    <source>
        <dbReference type="Proteomes" id="UP000005408"/>
    </source>
</evidence>
<dbReference type="EnsemblMetazoa" id="G19047.4">
    <property type="protein sequence ID" value="G19047.4:cds"/>
    <property type="gene ID" value="G19047"/>
</dbReference>
<evidence type="ECO:0000313" key="1">
    <source>
        <dbReference type="EnsemblMetazoa" id="G19047.1:cds"/>
    </source>
</evidence>
<dbReference type="GO" id="GO:0061630">
    <property type="term" value="F:ubiquitin protein ligase activity"/>
    <property type="evidence" value="ECO:0007669"/>
    <property type="project" value="TreeGrafter"/>
</dbReference>
<dbReference type="GO" id="GO:0008270">
    <property type="term" value="F:zinc ion binding"/>
    <property type="evidence" value="ECO:0007669"/>
    <property type="project" value="UniProtKB-KW"/>
</dbReference>
<dbReference type="Gene3D" id="2.120.10.30">
    <property type="entry name" value="TolB, C-terminal domain"/>
    <property type="match status" value="1"/>
</dbReference>
<evidence type="ECO:0008006" key="3">
    <source>
        <dbReference type="Google" id="ProtNLM"/>
    </source>
</evidence>
<name>A0A8W8JG03_MAGGI</name>
<dbReference type="EnsemblMetazoa" id="G19047.3">
    <property type="protein sequence ID" value="G19047.3:cds"/>
    <property type="gene ID" value="G19047"/>
</dbReference>
<dbReference type="InterPro" id="IPR011042">
    <property type="entry name" value="6-blade_b-propeller_TolB-like"/>
</dbReference>
<dbReference type="OrthoDB" id="10020332at2759"/>
<organism evidence="1 2">
    <name type="scientific">Magallana gigas</name>
    <name type="common">Pacific oyster</name>
    <name type="synonym">Crassostrea gigas</name>
    <dbReference type="NCBI Taxonomy" id="29159"/>
    <lineage>
        <taxon>Eukaryota</taxon>
        <taxon>Metazoa</taxon>
        <taxon>Spiralia</taxon>
        <taxon>Lophotrochozoa</taxon>
        <taxon>Mollusca</taxon>
        <taxon>Bivalvia</taxon>
        <taxon>Autobranchia</taxon>
        <taxon>Pteriomorphia</taxon>
        <taxon>Ostreida</taxon>
        <taxon>Ostreoidea</taxon>
        <taxon>Ostreidae</taxon>
        <taxon>Magallana</taxon>
    </lineage>
</organism>
<dbReference type="EnsemblMetazoa" id="G19047.2">
    <property type="protein sequence ID" value="G19047.2:cds"/>
    <property type="gene ID" value="G19047"/>
</dbReference>
<dbReference type="GO" id="GO:0043161">
    <property type="term" value="P:proteasome-mediated ubiquitin-dependent protein catabolic process"/>
    <property type="evidence" value="ECO:0007669"/>
    <property type="project" value="TreeGrafter"/>
</dbReference>
<dbReference type="GO" id="GO:0000209">
    <property type="term" value="P:protein polyubiquitination"/>
    <property type="evidence" value="ECO:0007669"/>
    <property type="project" value="TreeGrafter"/>
</dbReference>
<dbReference type="PANTHER" id="PTHR24104:SF25">
    <property type="entry name" value="PROTEIN LIN-41"/>
    <property type="match status" value="1"/>
</dbReference>
<keyword evidence="2" id="KW-1185">Reference proteome</keyword>
<proteinExistence type="predicted"/>
<dbReference type="EnsemblMetazoa" id="G19047.1">
    <property type="protein sequence ID" value="G19047.1:cds"/>
    <property type="gene ID" value="G19047"/>
</dbReference>
<dbReference type="AlphaFoldDB" id="A0A8W8JG03"/>
<protein>
    <recommendedName>
        <fullName evidence="3">Tripartite motif-containing protein 2</fullName>
    </recommendedName>
</protein>
<accession>A0A8W8JG03</accession>
<dbReference type="Proteomes" id="UP000005408">
    <property type="component" value="Unassembled WGS sequence"/>
</dbReference>
<dbReference type="PANTHER" id="PTHR24104">
    <property type="entry name" value="E3 UBIQUITIN-PROTEIN LIGASE NHLRC1-RELATED"/>
    <property type="match status" value="1"/>
</dbReference>
<dbReference type="InterPro" id="IPR050952">
    <property type="entry name" value="TRIM-NHL_E3_ligases"/>
</dbReference>
<reference evidence="1" key="1">
    <citation type="submission" date="2022-08" db="UniProtKB">
        <authorList>
            <consortium name="EnsemblMetazoa"/>
        </authorList>
    </citation>
    <scope>IDENTIFICATION</scope>
    <source>
        <strain evidence="1">05x7-T-G4-1.051#20</strain>
    </source>
</reference>